<dbReference type="GO" id="GO:0043190">
    <property type="term" value="C:ATP-binding cassette (ABC) transporter complex"/>
    <property type="evidence" value="ECO:0007669"/>
    <property type="project" value="TreeGrafter"/>
</dbReference>
<dbReference type="GO" id="GO:0005524">
    <property type="term" value="F:ATP binding"/>
    <property type="evidence" value="ECO:0007669"/>
    <property type="project" value="UniProtKB-KW"/>
</dbReference>
<dbReference type="InterPro" id="IPR015856">
    <property type="entry name" value="ABC_transpr_CbiO/EcfA_su"/>
</dbReference>
<keyword evidence="7 12" id="KW-0067">ATP-binding</keyword>
<dbReference type="FunFam" id="3.40.50.300:FF:001422">
    <property type="entry name" value="Cobalt ABC transporter ATP-binding protein"/>
    <property type="match status" value="1"/>
</dbReference>
<keyword evidence="6" id="KW-0547">Nucleotide-binding</keyword>
<dbReference type="PANTHER" id="PTHR43553">
    <property type="entry name" value="HEAVY METAL TRANSPORTER"/>
    <property type="match status" value="1"/>
</dbReference>
<organism evidence="12 13">
    <name type="scientific">Holtiella tumoricola</name>
    <dbReference type="NCBI Taxonomy" id="3018743"/>
    <lineage>
        <taxon>Bacteria</taxon>
        <taxon>Bacillati</taxon>
        <taxon>Bacillota</taxon>
        <taxon>Clostridia</taxon>
        <taxon>Lachnospirales</taxon>
        <taxon>Cellulosilyticaceae</taxon>
        <taxon>Holtiella</taxon>
    </lineage>
</organism>
<keyword evidence="4" id="KW-1003">Cell membrane</keyword>
<evidence type="ECO:0000256" key="2">
    <source>
        <dbReference type="ARBA" id="ARBA00005417"/>
    </source>
</evidence>
<dbReference type="InterPro" id="IPR017871">
    <property type="entry name" value="ABC_transporter-like_CS"/>
</dbReference>
<comment type="subcellular location">
    <subcellularLocation>
        <location evidence="1">Cell membrane</location>
        <topology evidence="1">Peripheral membrane protein</topology>
    </subcellularLocation>
</comment>
<dbReference type="Proteomes" id="UP001169242">
    <property type="component" value="Unassembled WGS sequence"/>
</dbReference>
<evidence type="ECO:0000313" key="13">
    <source>
        <dbReference type="Proteomes" id="UP001169242"/>
    </source>
</evidence>
<dbReference type="EMBL" id="JAQIFT010000061">
    <property type="protein sequence ID" value="MDA3733193.1"/>
    <property type="molecule type" value="Genomic_DNA"/>
</dbReference>
<dbReference type="Gene3D" id="3.40.50.300">
    <property type="entry name" value="P-loop containing nucleotide triphosphate hydrolases"/>
    <property type="match status" value="2"/>
</dbReference>
<gene>
    <name evidence="12" type="ORF">PBV87_17080</name>
</gene>
<dbReference type="InterPro" id="IPR003593">
    <property type="entry name" value="AAA+_ATPase"/>
</dbReference>
<name>A0AA42DQ67_9FIRM</name>
<evidence type="ECO:0000256" key="8">
    <source>
        <dbReference type="ARBA" id="ARBA00022967"/>
    </source>
</evidence>
<feature type="domain" description="ABC transporter" evidence="11">
    <location>
        <begin position="297"/>
        <end position="531"/>
    </location>
</feature>
<comment type="similarity">
    <text evidence="2">Belongs to the ABC transporter superfamily.</text>
</comment>
<comment type="caution">
    <text evidence="12">The sequence shown here is derived from an EMBL/GenBank/DDBJ whole genome shotgun (WGS) entry which is preliminary data.</text>
</comment>
<evidence type="ECO:0000256" key="1">
    <source>
        <dbReference type="ARBA" id="ARBA00004202"/>
    </source>
</evidence>
<keyword evidence="5" id="KW-0677">Repeat</keyword>
<keyword evidence="8" id="KW-1278">Translocase</keyword>
<evidence type="ECO:0000256" key="4">
    <source>
        <dbReference type="ARBA" id="ARBA00022475"/>
    </source>
</evidence>
<keyword evidence="3" id="KW-0813">Transport</keyword>
<dbReference type="AlphaFoldDB" id="A0AA42DQ67"/>
<evidence type="ECO:0000256" key="3">
    <source>
        <dbReference type="ARBA" id="ARBA00022448"/>
    </source>
</evidence>
<evidence type="ECO:0000256" key="9">
    <source>
        <dbReference type="ARBA" id="ARBA00023136"/>
    </source>
</evidence>
<accession>A0AA42DQ67</accession>
<dbReference type="InterPro" id="IPR003439">
    <property type="entry name" value="ABC_transporter-like_ATP-bd"/>
</dbReference>
<evidence type="ECO:0000256" key="10">
    <source>
        <dbReference type="ARBA" id="ARBA00025157"/>
    </source>
</evidence>
<evidence type="ECO:0000256" key="7">
    <source>
        <dbReference type="ARBA" id="ARBA00022840"/>
    </source>
</evidence>
<dbReference type="SMART" id="SM00382">
    <property type="entry name" value="AAA"/>
    <property type="match status" value="2"/>
</dbReference>
<keyword evidence="9" id="KW-0472">Membrane</keyword>
<reference evidence="12" key="1">
    <citation type="journal article" date="2023" name="Int. J. Syst. Evol. Microbiol.">
        <title>&lt;i&gt;Holtiella tumoricola&lt;/i&gt; gen. nov. sp. nov., isolated from a human clinical sample.</title>
        <authorList>
            <person name="Allen-Vercoe E."/>
            <person name="Daigneault M.C."/>
            <person name="Vancuren S.J."/>
            <person name="Cochrane K."/>
            <person name="O'Neal L.L."/>
            <person name="Sankaranarayanan K."/>
            <person name="Lawson P.A."/>
        </authorList>
    </citation>
    <scope>NUCLEOTIDE SEQUENCE</scope>
    <source>
        <strain evidence="12">CC70A</strain>
    </source>
</reference>
<dbReference type="GO" id="GO:0016887">
    <property type="term" value="F:ATP hydrolysis activity"/>
    <property type="evidence" value="ECO:0007669"/>
    <property type="project" value="InterPro"/>
</dbReference>
<dbReference type="NCBIfam" id="NF010167">
    <property type="entry name" value="PRK13648.1"/>
    <property type="match status" value="2"/>
</dbReference>
<dbReference type="RefSeq" id="WP_271013201.1">
    <property type="nucleotide sequence ID" value="NZ_JAQIFT010000061.1"/>
</dbReference>
<proteinExistence type="inferred from homology"/>
<sequence>MGICFKDFTFQYENLKNPTLKNINLDIQTGEKVLIAGPSGSGKSTLAHCLNGLIPHAYKGKHEGELLLNGEKLYGRSLEEVSKSIGTILQDADGQFIALSVGEDVAFAFENDGMAVPQMHEKVGKILANFNMEAFEERSPQNLSGGQKQKVAMAGVMAMNTQILLFDEPLANLDPISGQLAMDTINRLHEETKKTVIVVEHRIEEVLAHGFDRLVVMHKGEILFNGTPDEALRCGVLLENGLREPLYIETLRNCGIDLSKEHHLTQIESLLSHKGEVLHQLAGVVHTKEVPQQSPLVECKDLNFSYAKENGQILKGISFNLYEGEFLAILGNNGAGKSTLLKSLTGFCKLDGGKILYKGEDMTKWSIRKRADVIGYVMQNPNHMITQYMIYDEIAFGLRNFGYDEAAVAARVEEALEKCGLMAYKKWPISSLSFGQKKRVTIASILAMKPKIIVLDEPTAGQDHKNYTEFMNFLMTLKREGITVVMITHDIQLALEYADRAIVLSGGEILQDGTIYDVLANQEVLAKANLKETSISALGELYNIQQKNIFLKQVIEQGRQQVNE</sequence>
<protein>
    <submittedName>
        <fullName evidence="12">ABC transporter ATP-binding protein</fullName>
    </submittedName>
</protein>
<dbReference type="InterPro" id="IPR022216">
    <property type="entry name" value="ABC_Co_transporter"/>
</dbReference>
<dbReference type="PANTHER" id="PTHR43553:SF26">
    <property type="entry name" value="ABC TRANSPORTER ATP-BINDING PROTEIN BC_2655-RELATED"/>
    <property type="match status" value="1"/>
</dbReference>
<dbReference type="CDD" id="cd03225">
    <property type="entry name" value="ABC_cobalt_CbiO_domain1"/>
    <property type="match status" value="2"/>
</dbReference>
<dbReference type="SUPFAM" id="SSF52540">
    <property type="entry name" value="P-loop containing nucleoside triphosphate hydrolases"/>
    <property type="match status" value="2"/>
</dbReference>
<dbReference type="PROSITE" id="PS00211">
    <property type="entry name" value="ABC_TRANSPORTER_1"/>
    <property type="match status" value="2"/>
</dbReference>
<dbReference type="PROSITE" id="PS50893">
    <property type="entry name" value="ABC_TRANSPORTER_2"/>
    <property type="match status" value="2"/>
</dbReference>
<dbReference type="InterPro" id="IPR027417">
    <property type="entry name" value="P-loop_NTPase"/>
</dbReference>
<dbReference type="InterPro" id="IPR050095">
    <property type="entry name" value="ECF_ABC_transporter_ATP-bd"/>
</dbReference>
<evidence type="ECO:0000259" key="11">
    <source>
        <dbReference type="PROSITE" id="PS50893"/>
    </source>
</evidence>
<comment type="function">
    <text evidence="10">Probably part of an ABC transporter complex. Responsible for energy coupling to the transport system.</text>
</comment>
<dbReference type="GO" id="GO:0042626">
    <property type="term" value="F:ATPase-coupled transmembrane transporter activity"/>
    <property type="evidence" value="ECO:0007669"/>
    <property type="project" value="TreeGrafter"/>
</dbReference>
<dbReference type="FunFam" id="3.40.50.300:FF:000224">
    <property type="entry name" value="Energy-coupling factor transporter ATP-binding protein EcfA"/>
    <property type="match status" value="1"/>
</dbReference>
<evidence type="ECO:0000313" key="12">
    <source>
        <dbReference type="EMBL" id="MDA3733193.1"/>
    </source>
</evidence>
<dbReference type="Pfam" id="PF12558">
    <property type="entry name" value="DUF3744"/>
    <property type="match status" value="1"/>
</dbReference>
<keyword evidence="13" id="KW-1185">Reference proteome</keyword>
<evidence type="ECO:0000256" key="5">
    <source>
        <dbReference type="ARBA" id="ARBA00022737"/>
    </source>
</evidence>
<evidence type="ECO:0000256" key="6">
    <source>
        <dbReference type="ARBA" id="ARBA00022741"/>
    </source>
</evidence>
<feature type="domain" description="ABC transporter" evidence="11">
    <location>
        <begin position="3"/>
        <end position="244"/>
    </location>
</feature>
<dbReference type="Pfam" id="PF00005">
    <property type="entry name" value="ABC_tran"/>
    <property type="match status" value="2"/>
</dbReference>